<accession>A0AAP6JFP0</accession>
<organism evidence="2 3">
    <name type="scientific">Natronospira elongata</name>
    <dbReference type="NCBI Taxonomy" id="3110268"/>
    <lineage>
        <taxon>Bacteria</taxon>
        <taxon>Pseudomonadati</taxon>
        <taxon>Pseudomonadota</taxon>
        <taxon>Gammaproteobacteria</taxon>
        <taxon>Natronospirales</taxon>
        <taxon>Natronospiraceae</taxon>
        <taxon>Natronospira</taxon>
    </lineage>
</organism>
<dbReference type="RefSeq" id="WP_346051547.1">
    <property type="nucleotide sequence ID" value="NZ_JAYGII010000015.1"/>
</dbReference>
<name>A0AAP6JFP0_9GAMM</name>
<keyword evidence="1" id="KW-0732">Signal</keyword>
<dbReference type="AlphaFoldDB" id="A0AAP6JFP0"/>
<sequence length="266" mass="29454">MKSTTLSTIMLAAAGLAMSGCFDSNYGNDINPTQVGYWPAEINCFTIAEEPADLDDADPAATPRSDRTAELLALQATGELIAPEDVYQRVVVELTGIRDRFPNATDHEAIGCWDPSRLLIRFEAETQAEVNDEQYQDWDDLNDIFSLGEVDYREEININVLKFDGRFNPGRLAREYSSLDGAIYTAPATGLEDGNDICLSIREDKHFYIFKQGWGSCLGGCENRSFLGVQVDSSGNIEQVGQWAGGGQAPGWFRNARDCRAFLPWD</sequence>
<keyword evidence="3" id="KW-1185">Reference proteome</keyword>
<dbReference type="Proteomes" id="UP001302316">
    <property type="component" value="Unassembled WGS sequence"/>
</dbReference>
<protein>
    <recommendedName>
        <fullName evidence="4">Lipoprotein</fullName>
    </recommendedName>
</protein>
<dbReference type="PROSITE" id="PS51257">
    <property type="entry name" value="PROKAR_LIPOPROTEIN"/>
    <property type="match status" value="1"/>
</dbReference>
<dbReference type="EMBL" id="JAYGII010000015">
    <property type="protein sequence ID" value="MEA5445776.1"/>
    <property type="molecule type" value="Genomic_DNA"/>
</dbReference>
<reference evidence="2 3" key="1">
    <citation type="submission" date="2023-12" db="EMBL/GenBank/DDBJ databases">
        <title>Whole-genome sequencing of halo(alkali)philic microorganisms from hypersaline lakes.</title>
        <authorList>
            <person name="Sorokin D.Y."/>
            <person name="Merkel A.Y."/>
            <person name="Messina E."/>
            <person name="Yakimov M."/>
        </authorList>
    </citation>
    <scope>NUCLEOTIDE SEQUENCE [LARGE SCALE GENOMIC DNA]</scope>
    <source>
        <strain evidence="2 3">AB-CW1</strain>
    </source>
</reference>
<comment type="caution">
    <text evidence="2">The sequence shown here is derived from an EMBL/GenBank/DDBJ whole genome shotgun (WGS) entry which is preliminary data.</text>
</comment>
<proteinExistence type="predicted"/>
<feature type="signal peptide" evidence="1">
    <location>
        <begin position="1"/>
        <end position="19"/>
    </location>
</feature>
<evidence type="ECO:0000313" key="2">
    <source>
        <dbReference type="EMBL" id="MEA5445776.1"/>
    </source>
</evidence>
<evidence type="ECO:0000256" key="1">
    <source>
        <dbReference type="SAM" id="SignalP"/>
    </source>
</evidence>
<evidence type="ECO:0000313" key="3">
    <source>
        <dbReference type="Proteomes" id="UP001302316"/>
    </source>
</evidence>
<evidence type="ECO:0008006" key="4">
    <source>
        <dbReference type="Google" id="ProtNLM"/>
    </source>
</evidence>
<gene>
    <name evidence="2" type="ORF">VCB98_08085</name>
</gene>
<feature type="chain" id="PRO_5042973139" description="Lipoprotein" evidence="1">
    <location>
        <begin position="20"/>
        <end position="266"/>
    </location>
</feature>